<dbReference type="NCBIfam" id="TIGR01596">
    <property type="entry name" value="cas3_HD"/>
    <property type="match status" value="1"/>
</dbReference>
<dbReference type="Gene3D" id="1.10.3210.30">
    <property type="match status" value="1"/>
</dbReference>
<keyword evidence="5" id="KW-0547">Nucleotide-binding</keyword>
<evidence type="ECO:0000256" key="8">
    <source>
        <dbReference type="ARBA" id="ARBA00022840"/>
    </source>
</evidence>
<evidence type="ECO:0000256" key="4">
    <source>
        <dbReference type="ARBA" id="ARBA00022723"/>
    </source>
</evidence>
<comment type="similarity">
    <text evidence="1">In the N-terminal section; belongs to the CRISPR-associated nuclease Cas3-HD family.</text>
</comment>
<evidence type="ECO:0000256" key="6">
    <source>
        <dbReference type="ARBA" id="ARBA00022801"/>
    </source>
</evidence>
<dbReference type="Proteomes" id="UP000322634">
    <property type="component" value="Unassembled WGS sequence"/>
</dbReference>
<dbReference type="PANTHER" id="PTHR47963:SF9">
    <property type="entry name" value="CRISPR-ASSOCIATED ENDONUCLEASE_HELICASE CAS3"/>
    <property type="match status" value="1"/>
</dbReference>
<dbReference type="GO" id="GO:0051607">
    <property type="term" value="P:defense response to virus"/>
    <property type="evidence" value="ECO:0007669"/>
    <property type="project" value="UniProtKB-KW"/>
</dbReference>
<dbReference type="InterPro" id="IPR027417">
    <property type="entry name" value="P-loop_NTPase"/>
</dbReference>
<dbReference type="GO" id="GO:0003724">
    <property type="term" value="F:RNA helicase activity"/>
    <property type="evidence" value="ECO:0007669"/>
    <property type="project" value="TreeGrafter"/>
</dbReference>
<feature type="domain" description="Helicase ATP-binding" evidence="10">
    <location>
        <begin position="250"/>
        <end position="419"/>
    </location>
</feature>
<reference evidence="12 13" key="1">
    <citation type="submission" date="2019-08" db="EMBL/GenBank/DDBJ databases">
        <title>Actinomadura sp. nov. CYP1-5 isolated from mountain soil.</title>
        <authorList>
            <person name="Songsumanus A."/>
            <person name="Kuncharoen N."/>
            <person name="Kudo T."/>
            <person name="Yuki M."/>
            <person name="Igarashi Y."/>
            <person name="Tanasupawat S."/>
        </authorList>
    </citation>
    <scope>NUCLEOTIDE SEQUENCE [LARGE SCALE GENOMIC DNA]</scope>
    <source>
        <strain evidence="12 13">GKU157</strain>
    </source>
</reference>
<evidence type="ECO:0000313" key="13">
    <source>
        <dbReference type="Proteomes" id="UP000322634"/>
    </source>
</evidence>
<dbReference type="NCBIfam" id="TIGR01587">
    <property type="entry name" value="cas3_core"/>
    <property type="match status" value="1"/>
</dbReference>
<keyword evidence="6" id="KW-0378">Hydrolase</keyword>
<evidence type="ECO:0000256" key="2">
    <source>
        <dbReference type="ARBA" id="ARBA00009046"/>
    </source>
</evidence>
<name>A0A5D0TV56_9ACTN</name>
<dbReference type="CDD" id="cd17930">
    <property type="entry name" value="DEXHc_cas3"/>
    <property type="match status" value="1"/>
</dbReference>
<dbReference type="InterPro" id="IPR050547">
    <property type="entry name" value="DEAD_box_RNA_helicases"/>
</dbReference>
<dbReference type="Pfam" id="PF00270">
    <property type="entry name" value="DEAD"/>
    <property type="match status" value="1"/>
</dbReference>
<organism evidence="12 13">
    <name type="scientific">Actinomadura syzygii</name>
    <dbReference type="NCBI Taxonomy" id="1427538"/>
    <lineage>
        <taxon>Bacteria</taxon>
        <taxon>Bacillati</taxon>
        <taxon>Actinomycetota</taxon>
        <taxon>Actinomycetes</taxon>
        <taxon>Streptosporangiales</taxon>
        <taxon>Thermomonosporaceae</taxon>
        <taxon>Actinomadura</taxon>
    </lineage>
</organism>
<dbReference type="RefSeq" id="WP_148354115.1">
    <property type="nucleotide sequence ID" value="NZ_JBHSBF010000005.1"/>
</dbReference>
<dbReference type="PROSITE" id="PS51643">
    <property type="entry name" value="HD_CAS3"/>
    <property type="match status" value="1"/>
</dbReference>
<feature type="domain" description="HD Cas3-type" evidence="11">
    <location>
        <begin position="12"/>
        <end position="184"/>
    </location>
</feature>
<evidence type="ECO:0000256" key="1">
    <source>
        <dbReference type="ARBA" id="ARBA00006847"/>
    </source>
</evidence>
<comment type="caution">
    <text evidence="12">The sequence shown here is derived from an EMBL/GenBank/DDBJ whole genome shotgun (WGS) entry which is preliminary data.</text>
</comment>
<dbReference type="SMART" id="SM00487">
    <property type="entry name" value="DEXDc"/>
    <property type="match status" value="1"/>
</dbReference>
<gene>
    <name evidence="12" type="primary">cas3</name>
    <name evidence="12" type="ORF">FXF65_33795</name>
</gene>
<dbReference type="CDD" id="cd09641">
    <property type="entry name" value="Cas3''_I"/>
    <property type="match status" value="1"/>
</dbReference>
<dbReference type="InterPro" id="IPR054712">
    <property type="entry name" value="Cas3-like_dom"/>
</dbReference>
<dbReference type="OrthoDB" id="9810236at2"/>
<dbReference type="InterPro" id="IPR006483">
    <property type="entry name" value="CRISPR-assoc_Cas3_HD"/>
</dbReference>
<dbReference type="InterPro" id="IPR011545">
    <property type="entry name" value="DEAD/DEAH_box_helicase_dom"/>
</dbReference>
<evidence type="ECO:0000256" key="3">
    <source>
        <dbReference type="ARBA" id="ARBA00022722"/>
    </source>
</evidence>
<keyword evidence="4" id="KW-0479">Metal-binding</keyword>
<dbReference type="GO" id="GO:0003723">
    <property type="term" value="F:RNA binding"/>
    <property type="evidence" value="ECO:0007669"/>
    <property type="project" value="TreeGrafter"/>
</dbReference>
<dbReference type="EMBL" id="VSFF01000013">
    <property type="protein sequence ID" value="TYC10068.1"/>
    <property type="molecule type" value="Genomic_DNA"/>
</dbReference>
<dbReference type="Pfam" id="PF18019">
    <property type="entry name" value="Cas3_HD"/>
    <property type="match status" value="1"/>
</dbReference>
<evidence type="ECO:0000256" key="9">
    <source>
        <dbReference type="ARBA" id="ARBA00023118"/>
    </source>
</evidence>
<dbReference type="GO" id="GO:0016787">
    <property type="term" value="F:hydrolase activity"/>
    <property type="evidence" value="ECO:0007669"/>
    <property type="project" value="UniProtKB-KW"/>
</dbReference>
<comment type="similarity">
    <text evidence="2">In the central section; belongs to the CRISPR-associated helicase Cas3 family.</text>
</comment>
<dbReference type="InterPro" id="IPR006474">
    <property type="entry name" value="Helicase_Cas3_CRISPR-ass_core"/>
</dbReference>
<dbReference type="GO" id="GO:0004518">
    <property type="term" value="F:nuclease activity"/>
    <property type="evidence" value="ECO:0007669"/>
    <property type="project" value="UniProtKB-KW"/>
</dbReference>
<evidence type="ECO:0000256" key="5">
    <source>
        <dbReference type="ARBA" id="ARBA00022741"/>
    </source>
</evidence>
<evidence type="ECO:0000259" key="10">
    <source>
        <dbReference type="PROSITE" id="PS51192"/>
    </source>
</evidence>
<dbReference type="PROSITE" id="PS51192">
    <property type="entry name" value="HELICASE_ATP_BIND_1"/>
    <property type="match status" value="1"/>
</dbReference>
<dbReference type="Gene3D" id="3.40.50.300">
    <property type="entry name" value="P-loop containing nucleotide triphosphate hydrolases"/>
    <property type="match status" value="2"/>
</dbReference>
<dbReference type="GO" id="GO:0005524">
    <property type="term" value="F:ATP binding"/>
    <property type="evidence" value="ECO:0007669"/>
    <property type="project" value="UniProtKB-KW"/>
</dbReference>
<evidence type="ECO:0000256" key="7">
    <source>
        <dbReference type="ARBA" id="ARBA00022806"/>
    </source>
</evidence>
<dbReference type="InterPro" id="IPR014001">
    <property type="entry name" value="Helicase_ATP-bd"/>
</dbReference>
<keyword evidence="3" id="KW-0540">Nuclease</keyword>
<dbReference type="PANTHER" id="PTHR47963">
    <property type="entry name" value="DEAD-BOX ATP-DEPENDENT RNA HELICASE 47, MITOCHONDRIAL"/>
    <property type="match status" value="1"/>
</dbReference>
<dbReference type="InterPro" id="IPR038257">
    <property type="entry name" value="CRISPR-assoc_Cas3_HD_sf"/>
</dbReference>
<evidence type="ECO:0000313" key="12">
    <source>
        <dbReference type="EMBL" id="TYC10068.1"/>
    </source>
</evidence>
<dbReference type="Pfam" id="PF22590">
    <property type="entry name" value="Cas3-like_C_2"/>
    <property type="match status" value="1"/>
</dbReference>
<protein>
    <submittedName>
        <fullName evidence="12">CRISPR-associated helicase Cas3</fullName>
    </submittedName>
</protein>
<keyword evidence="8" id="KW-0067">ATP-binding</keyword>
<proteinExistence type="inferred from homology"/>
<keyword evidence="7" id="KW-0347">Helicase</keyword>
<dbReference type="SUPFAM" id="SSF52540">
    <property type="entry name" value="P-loop containing nucleoside triphosphate hydrolases"/>
    <property type="match status" value="1"/>
</dbReference>
<evidence type="ECO:0000259" key="11">
    <source>
        <dbReference type="PROSITE" id="PS51643"/>
    </source>
</evidence>
<dbReference type="GO" id="GO:0046872">
    <property type="term" value="F:metal ion binding"/>
    <property type="evidence" value="ECO:0007669"/>
    <property type="project" value="UniProtKB-KW"/>
</dbReference>
<sequence length="731" mass="79596">MSGELWAHSVNGFGDRHCLVDHLRGTASLARTYGSVFRAGRLAEGLALLHDVGKGACAWQEGLARAEAGGGRVFDPSGASIDHKIAGVLLAARKARLGPYALAVLGHHGGLPERRALKDALARADGADQARVQEAIRVVAELVPEILDDRSSAVPQWGKSSEHVHVAELLLRMVFSALVDADFLDTETHFMGYLRPEAPRLSSLAEVFRSAREEYLSGREVAPVDEIREDVYRQVIGAAAQPLGIFPFPAPTGAGKTIAAGGFAVEHAARHGLRRVIVAVPYMSITEQNAQVYRRLFGDDHVLEHHSGIDMGSLPPSRRWQRLAAENWDAPVVVTTTVRLFESLFSRKPAAMRKVHRLAGSVIVLDEVQSLPDTMLLPILSALRDLTEHFGSSVLLASATQPEFFALEVFAGLDPRPVVAEPKPLFRRLARVRYEWRCDPKPTLAQVATEMASESSVLAIVNTTGDAAALHREMEAVTDGPVLHLSTRMAGGHRREVLRKVRARLDKGLPVAAVSTQLIEAGVDLDFPVVFRAYAVAEAMQQAAGRCNRNGRLKQGRVVIFDPADASAAGARRVYGAALDTTRACFGPGLALPDDLDALSAYYRARYALKNLEESGPGADIQRDRAAFDFPAVALKFKLIDEFTVPVLVPYGDGTEREQLRALLLRPTGAEPWVFRRIQPYLAALPKRLADKALQEGMAAPLLGDLVEWHGAYDACRGIEFTDPVGEDFVW</sequence>
<keyword evidence="9" id="KW-0051">Antiviral defense</keyword>
<dbReference type="AlphaFoldDB" id="A0A5D0TV56"/>
<keyword evidence="13" id="KW-1185">Reference proteome</keyword>
<accession>A0A5D0TV56</accession>